<feature type="domain" description="Brl1/Brr6" evidence="2">
    <location>
        <begin position="140"/>
        <end position="269"/>
    </location>
</feature>
<dbReference type="PANTHER" id="PTHR28136:SF1">
    <property type="entry name" value="NUCLEUS EXPORT PROTEIN BRL1"/>
    <property type="match status" value="1"/>
</dbReference>
<dbReference type="GO" id="GO:0055088">
    <property type="term" value="P:lipid homeostasis"/>
    <property type="evidence" value="ECO:0007669"/>
    <property type="project" value="InterPro"/>
</dbReference>
<dbReference type="SMART" id="SM01042">
    <property type="entry name" value="Brr6_like_C_C"/>
    <property type="match status" value="1"/>
</dbReference>
<feature type="transmembrane region" description="Helical" evidence="1">
    <location>
        <begin position="246"/>
        <end position="265"/>
    </location>
</feature>
<evidence type="ECO:0000313" key="4">
    <source>
        <dbReference type="Proteomes" id="UP000238350"/>
    </source>
</evidence>
<gene>
    <name evidence="3" type="ORF">B9G98_04641</name>
</gene>
<dbReference type="InterPro" id="IPR018767">
    <property type="entry name" value="Brl1/Brr6_dom"/>
</dbReference>
<proteinExistence type="predicted"/>
<protein>
    <submittedName>
        <fullName evidence="3">Nucleus export protein BRL1</fullName>
    </submittedName>
</protein>
<keyword evidence="1" id="KW-0472">Membrane</keyword>
<name>A0A2T0FPW0_9ASCO</name>
<dbReference type="InterPro" id="IPR040202">
    <property type="entry name" value="Brl1/Brr6"/>
</dbReference>
<dbReference type="Proteomes" id="UP000238350">
    <property type="component" value="Unassembled WGS sequence"/>
</dbReference>
<evidence type="ECO:0000313" key="3">
    <source>
        <dbReference type="EMBL" id="PRT57021.1"/>
    </source>
</evidence>
<dbReference type="OrthoDB" id="5961at2759"/>
<evidence type="ECO:0000256" key="1">
    <source>
        <dbReference type="SAM" id="Phobius"/>
    </source>
</evidence>
<dbReference type="Pfam" id="PF10104">
    <property type="entry name" value="Brr6_like_C_C"/>
    <property type="match status" value="1"/>
</dbReference>
<organism evidence="3 4">
    <name type="scientific">Wickerhamiella sorbophila</name>
    <dbReference type="NCBI Taxonomy" id="45607"/>
    <lineage>
        <taxon>Eukaryota</taxon>
        <taxon>Fungi</taxon>
        <taxon>Dikarya</taxon>
        <taxon>Ascomycota</taxon>
        <taxon>Saccharomycotina</taxon>
        <taxon>Dipodascomycetes</taxon>
        <taxon>Dipodascales</taxon>
        <taxon>Trichomonascaceae</taxon>
        <taxon>Wickerhamiella</taxon>
    </lineage>
</organism>
<dbReference type="GO" id="GO:0031965">
    <property type="term" value="C:nuclear membrane"/>
    <property type="evidence" value="ECO:0007669"/>
    <property type="project" value="InterPro"/>
</dbReference>
<dbReference type="GeneID" id="36518389"/>
<comment type="caution">
    <text evidence="3">The sequence shown here is derived from an EMBL/GenBank/DDBJ whole genome shotgun (WGS) entry which is preliminary data.</text>
</comment>
<sequence>MSDAFDVDSIRASIPSLRDTLELDSMKDILDELGGTMEVDESTQYPEIADVSMQDIPIDHEPEMVVPKPQHSSEPVADGVITSAMDQKTSPEPEHDESMSLAPAILSPTRLGAQQALDSPVVEIKMPIPAPWHHNLPYTLSTYLQLVFNAGLLVLSVMLVRSFKSDVDKRVSETAATIARKAAQCAELYIQNECRPGLRRPALEDYCEELEECMEKDPEGVKRMSAHAATLAEFINEFLNPLSFKAIFLMVSLGLAVAFVANYLFGFVRAKAYYGPTHPPHQISEASYRLSAKRGNIWKQD</sequence>
<dbReference type="EMBL" id="NDIQ01000022">
    <property type="protein sequence ID" value="PRT57021.1"/>
    <property type="molecule type" value="Genomic_DNA"/>
</dbReference>
<keyword evidence="1" id="KW-1133">Transmembrane helix</keyword>
<dbReference type="GO" id="GO:0006998">
    <property type="term" value="P:nuclear envelope organization"/>
    <property type="evidence" value="ECO:0007669"/>
    <property type="project" value="InterPro"/>
</dbReference>
<keyword evidence="1" id="KW-0812">Transmembrane</keyword>
<accession>A0A2T0FPW0</accession>
<evidence type="ECO:0000259" key="2">
    <source>
        <dbReference type="SMART" id="SM01042"/>
    </source>
</evidence>
<reference evidence="3 4" key="1">
    <citation type="submission" date="2017-04" db="EMBL/GenBank/DDBJ databases">
        <title>Genome sequencing of [Candida] sorbophila.</title>
        <authorList>
            <person name="Ahn J.O."/>
        </authorList>
    </citation>
    <scope>NUCLEOTIDE SEQUENCE [LARGE SCALE GENOMIC DNA]</scope>
    <source>
        <strain evidence="3 4">DS02</strain>
    </source>
</reference>
<keyword evidence="4" id="KW-1185">Reference proteome</keyword>
<dbReference type="AlphaFoldDB" id="A0A2T0FPW0"/>
<dbReference type="RefSeq" id="XP_024666966.1">
    <property type="nucleotide sequence ID" value="XM_024811198.1"/>
</dbReference>
<dbReference type="PANTHER" id="PTHR28136">
    <property type="entry name" value="NUCLEUS EXPORT PROTEIN BRR6"/>
    <property type="match status" value="1"/>
</dbReference>